<reference evidence="11" key="1">
    <citation type="submission" date="2025-08" db="UniProtKB">
        <authorList>
            <consortium name="Ensembl"/>
        </authorList>
    </citation>
    <scope>IDENTIFICATION</scope>
</reference>
<dbReference type="GO" id="GO:0046872">
    <property type="term" value="F:metal ion binding"/>
    <property type="evidence" value="ECO:0007669"/>
    <property type="project" value="UniProtKB-KW"/>
</dbReference>
<dbReference type="InterPro" id="IPR036397">
    <property type="entry name" value="RNaseH_sf"/>
</dbReference>
<evidence type="ECO:0000259" key="10">
    <source>
        <dbReference type="SMART" id="SM00479"/>
    </source>
</evidence>
<evidence type="ECO:0000256" key="1">
    <source>
        <dbReference type="ARBA" id="ARBA00000493"/>
    </source>
</evidence>
<dbReference type="GeneTree" id="ENSGT00390000012715"/>
<proteinExistence type="inferred from homology"/>
<dbReference type="SMART" id="SM00479">
    <property type="entry name" value="EXOIII"/>
    <property type="match status" value="1"/>
</dbReference>
<dbReference type="Ensembl" id="ENSSPUT00000017230.1">
    <property type="protein sequence ID" value="ENSSPUP00000016166.1"/>
    <property type="gene ID" value="ENSSPUG00000012508.1"/>
</dbReference>
<dbReference type="SUPFAM" id="SSF53098">
    <property type="entry name" value="Ribonuclease H-like"/>
    <property type="match status" value="1"/>
</dbReference>
<dbReference type="GO" id="GO:0008311">
    <property type="term" value="F:double-stranded DNA 3'-5' DNA exonuclease activity"/>
    <property type="evidence" value="ECO:0007669"/>
    <property type="project" value="UniProtKB-EC"/>
</dbReference>
<feature type="domain" description="Exonuclease" evidence="10">
    <location>
        <begin position="11"/>
        <end position="203"/>
    </location>
</feature>
<name>A0A8D0L8C1_SPHPU</name>
<dbReference type="GO" id="GO:0005737">
    <property type="term" value="C:cytoplasm"/>
    <property type="evidence" value="ECO:0007669"/>
    <property type="project" value="TreeGrafter"/>
</dbReference>
<evidence type="ECO:0000256" key="6">
    <source>
        <dbReference type="ARBA" id="ARBA00022801"/>
    </source>
</evidence>
<dbReference type="InterPro" id="IPR040393">
    <property type="entry name" value="TREX1/2"/>
</dbReference>
<evidence type="ECO:0000256" key="5">
    <source>
        <dbReference type="ARBA" id="ARBA00022723"/>
    </source>
</evidence>
<sequence>LPHAPRKTIESFIFLTAATTGLAQPRVAELGLFAVHRRALEDHSMDPNPELRLSPRIADKLALCVDPQKPFHPKAEALTGLSNRSLGENRKPVFDQALVQVVQGFLARQAGPTCLVAHNGYKYDFPLLRTELDQVGADLPPGTRCLDTLPALRELEGAGQGSYKLRTLYKRYYGREPAGAHSAEGDTLALLMVFLAKAPELMEWAKHNARSWGEVRPMSL</sequence>
<dbReference type="GO" id="GO:0006308">
    <property type="term" value="P:DNA catabolic process"/>
    <property type="evidence" value="ECO:0007669"/>
    <property type="project" value="TreeGrafter"/>
</dbReference>
<keyword evidence="6" id="KW-0378">Hydrolase</keyword>
<accession>A0A8D0L8C1</accession>
<dbReference type="PANTHER" id="PTHR13058">
    <property type="entry name" value="THREE PRIME REPAIR EXONUCLEASE 1, 2"/>
    <property type="match status" value="1"/>
</dbReference>
<dbReference type="PANTHER" id="PTHR13058:SF24">
    <property type="entry name" value="THREE PRIME REPAIR EXONUCLEASE 2"/>
    <property type="match status" value="1"/>
</dbReference>
<dbReference type="Gene3D" id="3.30.420.10">
    <property type="entry name" value="Ribonuclease H-like superfamily/Ribonuclease H"/>
    <property type="match status" value="1"/>
</dbReference>
<evidence type="ECO:0000256" key="7">
    <source>
        <dbReference type="ARBA" id="ARBA00022839"/>
    </source>
</evidence>
<dbReference type="Proteomes" id="UP000694392">
    <property type="component" value="Unplaced"/>
</dbReference>
<dbReference type="InterPro" id="IPR012337">
    <property type="entry name" value="RNaseH-like_sf"/>
</dbReference>
<comment type="catalytic activity">
    <reaction evidence="1">
        <text>Exonucleolytic cleavage in the 3'- to 5'-direction to yield nucleoside 5'-phosphates.</text>
        <dbReference type="EC" id="3.1.11.2"/>
    </reaction>
</comment>
<organism evidence="11 12">
    <name type="scientific">Sphenodon punctatus</name>
    <name type="common">Tuatara</name>
    <name type="synonym">Hatteria punctata</name>
    <dbReference type="NCBI Taxonomy" id="8508"/>
    <lineage>
        <taxon>Eukaryota</taxon>
        <taxon>Metazoa</taxon>
        <taxon>Chordata</taxon>
        <taxon>Craniata</taxon>
        <taxon>Vertebrata</taxon>
        <taxon>Euteleostomi</taxon>
        <taxon>Lepidosauria</taxon>
        <taxon>Sphenodontia</taxon>
        <taxon>Sphenodontidae</taxon>
        <taxon>Sphenodon</taxon>
    </lineage>
</organism>
<evidence type="ECO:0000256" key="2">
    <source>
        <dbReference type="ARBA" id="ARBA00001946"/>
    </source>
</evidence>
<keyword evidence="7" id="KW-0269">Exonuclease</keyword>
<keyword evidence="4" id="KW-0540">Nuclease</keyword>
<dbReference type="InterPro" id="IPR013520">
    <property type="entry name" value="Ribonucl_H"/>
</dbReference>
<evidence type="ECO:0000256" key="8">
    <source>
        <dbReference type="ARBA" id="ARBA00022842"/>
    </source>
</evidence>
<dbReference type="EC" id="3.1.11.2" evidence="3"/>
<dbReference type="GO" id="GO:0003676">
    <property type="term" value="F:nucleic acid binding"/>
    <property type="evidence" value="ECO:0007669"/>
    <property type="project" value="InterPro"/>
</dbReference>
<comment type="similarity">
    <text evidence="9">Belongs to the exonuclease superfamily. TREX family.</text>
</comment>
<protein>
    <recommendedName>
        <fullName evidence="3">exodeoxyribonuclease III</fullName>
        <ecNumber evidence="3">3.1.11.2</ecNumber>
    </recommendedName>
</protein>
<keyword evidence="12" id="KW-1185">Reference proteome</keyword>
<dbReference type="OMA" id="WAHVEPM"/>
<dbReference type="AlphaFoldDB" id="A0A8D0L8C1"/>
<evidence type="ECO:0000256" key="9">
    <source>
        <dbReference type="ARBA" id="ARBA00025769"/>
    </source>
</evidence>
<evidence type="ECO:0000256" key="3">
    <source>
        <dbReference type="ARBA" id="ARBA00012115"/>
    </source>
</evidence>
<keyword evidence="5" id="KW-0479">Metal-binding</keyword>
<evidence type="ECO:0000313" key="12">
    <source>
        <dbReference type="Proteomes" id="UP000694392"/>
    </source>
</evidence>
<reference evidence="11" key="2">
    <citation type="submission" date="2025-09" db="UniProtKB">
        <authorList>
            <consortium name="Ensembl"/>
        </authorList>
    </citation>
    <scope>IDENTIFICATION</scope>
</reference>
<evidence type="ECO:0000313" key="11">
    <source>
        <dbReference type="Ensembl" id="ENSSPUP00000016166.1"/>
    </source>
</evidence>
<evidence type="ECO:0000256" key="4">
    <source>
        <dbReference type="ARBA" id="ARBA00022722"/>
    </source>
</evidence>
<keyword evidence="8" id="KW-0460">Magnesium</keyword>
<comment type="cofactor">
    <cofactor evidence="2">
        <name>Mg(2+)</name>
        <dbReference type="ChEBI" id="CHEBI:18420"/>
    </cofactor>
</comment>